<feature type="region of interest" description="Disordered" evidence="9">
    <location>
        <begin position="733"/>
        <end position="809"/>
    </location>
</feature>
<dbReference type="Gene3D" id="1.25.40.10">
    <property type="entry name" value="Tetratricopeptide repeat domain"/>
    <property type="match status" value="3"/>
</dbReference>
<keyword evidence="3" id="KW-0158">Chromosome</keyword>
<evidence type="ECO:0000313" key="11">
    <source>
        <dbReference type="Proteomes" id="UP001605036"/>
    </source>
</evidence>
<feature type="compositionally biased region" description="Basic residues" evidence="9">
    <location>
        <begin position="733"/>
        <end position="742"/>
    </location>
</feature>
<comment type="subcellular location">
    <subcellularLocation>
        <location evidence="1">Chromosome</location>
    </subcellularLocation>
</comment>
<feature type="compositionally biased region" description="Polar residues" evidence="9">
    <location>
        <begin position="1318"/>
        <end position="1336"/>
    </location>
</feature>
<dbReference type="SMART" id="SM00028">
    <property type="entry name" value="TPR"/>
    <property type="match status" value="6"/>
</dbReference>
<feature type="region of interest" description="Disordered" evidence="9">
    <location>
        <begin position="1263"/>
        <end position="1282"/>
    </location>
</feature>
<dbReference type="Gene3D" id="3.80.10.10">
    <property type="entry name" value="Ribonuclease Inhibitor"/>
    <property type="match status" value="1"/>
</dbReference>
<dbReference type="InterPro" id="IPR032675">
    <property type="entry name" value="LRR_dom_sf"/>
</dbReference>
<accession>A0ABD1Y4L8</accession>
<protein>
    <recommendedName>
        <fullName evidence="12">TONSOKU</fullName>
    </recommendedName>
</protein>
<dbReference type="Pfam" id="PF13424">
    <property type="entry name" value="TPR_12"/>
    <property type="match status" value="1"/>
</dbReference>
<dbReference type="InterPro" id="IPR044227">
    <property type="entry name" value="TONSOKU"/>
</dbReference>
<feature type="region of interest" description="Disordered" evidence="9">
    <location>
        <begin position="637"/>
        <end position="704"/>
    </location>
</feature>
<feature type="region of interest" description="Disordered" evidence="9">
    <location>
        <begin position="502"/>
        <end position="525"/>
    </location>
</feature>
<dbReference type="GO" id="GO:0006325">
    <property type="term" value="P:chromatin organization"/>
    <property type="evidence" value="ECO:0007669"/>
    <property type="project" value="UniProtKB-KW"/>
</dbReference>
<dbReference type="InterPro" id="IPR011990">
    <property type="entry name" value="TPR-like_helical_dom_sf"/>
</dbReference>
<feature type="compositionally biased region" description="Basic and acidic residues" evidence="9">
    <location>
        <begin position="795"/>
        <end position="804"/>
    </location>
</feature>
<dbReference type="GO" id="GO:0006281">
    <property type="term" value="P:DNA repair"/>
    <property type="evidence" value="ECO:0007669"/>
    <property type="project" value="UniProtKB-KW"/>
</dbReference>
<gene>
    <name evidence="10" type="ORF">R1flu_001776</name>
</gene>
<evidence type="ECO:0000256" key="5">
    <source>
        <dbReference type="ARBA" id="ARBA00022853"/>
    </source>
</evidence>
<dbReference type="SUPFAM" id="SSF52047">
    <property type="entry name" value="RNI-like"/>
    <property type="match status" value="1"/>
</dbReference>
<name>A0ABD1Y4L8_9MARC</name>
<evidence type="ECO:0008006" key="12">
    <source>
        <dbReference type="Google" id="ProtNLM"/>
    </source>
</evidence>
<evidence type="ECO:0000256" key="6">
    <source>
        <dbReference type="ARBA" id="ARBA00023204"/>
    </source>
</evidence>
<proteinExistence type="inferred from homology"/>
<keyword evidence="8" id="KW-0175">Coiled coil</keyword>
<keyword evidence="4" id="KW-0227">DNA damage</keyword>
<reference evidence="10 11" key="1">
    <citation type="submission" date="2024-09" db="EMBL/GenBank/DDBJ databases">
        <title>Chromosome-scale assembly of Riccia fluitans.</title>
        <authorList>
            <person name="Paukszto L."/>
            <person name="Sawicki J."/>
            <person name="Karawczyk K."/>
            <person name="Piernik-Szablinska J."/>
            <person name="Szczecinska M."/>
            <person name="Mazdziarz M."/>
        </authorList>
    </citation>
    <scope>NUCLEOTIDE SEQUENCE [LARGE SCALE GENOMIC DNA]</scope>
    <source>
        <strain evidence="10">Rf_01</strain>
        <tissue evidence="10">Aerial parts of the thallus</tissue>
    </source>
</reference>
<keyword evidence="7" id="KW-0802">TPR repeat</keyword>
<dbReference type="InterPro" id="IPR019734">
    <property type="entry name" value="TPR_rpt"/>
</dbReference>
<dbReference type="GO" id="GO:0005694">
    <property type="term" value="C:chromosome"/>
    <property type="evidence" value="ECO:0007669"/>
    <property type="project" value="UniProtKB-SubCell"/>
</dbReference>
<dbReference type="PANTHER" id="PTHR47684:SF1">
    <property type="entry name" value="PROTEIN TONSOKU"/>
    <property type="match status" value="1"/>
</dbReference>
<dbReference type="Proteomes" id="UP001605036">
    <property type="component" value="Unassembled WGS sequence"/>
</dbReference>
<dbReference type="SUPFAM" id="SSF48452">
    <property type="entry name" value="TPR-like"/>
    <property type="match status" value="3"/>
</dbReference>
<comment type="similarity">
    <text evidence="2">Belongs to the Tonsoku family.</text>
</comment>
<dbReference type="Pfam" id="PF13516">
    <property type="entry name" value="LRR_6"/>
    <property type="match status" value="2"/>
</dbReference>
<feature type="coiled-coil region" evidence="8">
    <location>
        <begin position="288"/>
        <end position="328"/>
    </location>
</feature>
<feature type="region of interest" description="Disordered" evidence="9">
    <location>
        <begin position="1317"/>
        <end position="1353"/>
    </location>
</feature>
<evidence type="ECO:0000256" key="2">
    <source>
        <dbReference type="ARBA" id="ARBA00010999"/>
    </source>
</evidence>
<evidence type="ECO:0000256" key="4">
    <source>
        <dbReference type="ARBA" id="ARBA00022763"/>
    </source>
</evidence>
<feature type="repeat" description="TPR" evidence="7">
    <location>
        <begin position="426"/>
        <end position="459"/>
    </location>
</feature>
<dbReference type="PROSITE" id="PS50005">
    <property type="entry name" value="TPR"/>
    <property type="match status" value="1"/>
</dbReference>
<dbReference type="SMART" id="SM00368">
    <property type="entry name" value="LRR_RI"/>
    <property type="match status" value="7"/>
</dbReference>
<keyword evidence="5" id="KW-0156">Chromatin regulator</keyword>
<dbReference type="EMBL" id="JBHFFA010000006">
    <property type="protein sequence ID" value="KAL2621571.1"/>
    <property type="molecule type" value="Genomic_DNA"/>
</dbReference>
<evidence type="ECO:0000256" key="1">
    <source>
        <dbReference type="ARBA" id="ARBA00004286"/>
    </source>
</evidence>
<evidence type="ECO:0000256" key="3">
    <source>
        <dbReference type="ARBA" id="ARBA00022454"/>
    </source>
</evidence>
<keyword evidence="6" id="KW-0234">DNA repair</keyword>
<keyword evidence="11" id="KW-1185">Reference proteome</keyword>
<comment type="caution">
    <text evidence="10">The sequence shown here is derived from an EMBL/GenBank/DDBJ whole genome shotgun (WGS) entry which is preliminary data.</text>
</comment>
<organism evidence="10 11">
    <name type="scientific">Riccia fluitans</name>
    <dbReference type="NCBI Taxonomy" id="41844"/>
    <lineage>
        <taxon>Eukaryota</taxon>
        <taxon>Viridiplantae</taxon>
        <taxon>Streptophyta</taxon>
        <taxon>Embryophyta</taxon>
        <taxon>Marchantiophyta</taxon>
        <taxon>Marchantiopsida</taxon>
        <taxon>Marchantiidae</taxon>
        <taxon>Marchantiales</taxon>
        <taxon>Ricciaceae</taxon>
        <taxon>Riccia</taxon>
    </lineage>
</organism>
<sequence>MGKGRKESAALEGMLASYRNARNAGDEEDEAKWANNIGHLYKERGEYKHALQWFTKDYKISMKLYSSDPVKLMPTCQSIGEAYLRLLDLENALIWQIKHFHLAEEAADEPEQQRASTQLGRTYLEIFESKNTISAVGDATRYFGISLDLAKRLRANPPSKELSPTGFVKELADAYNNLGLLRTAVDDCVGAEKFYNLGLKICDDEELNENDDARSRLHHNLGQLYCELRQWEKARYHTDMDITICQRIPHAQGEAKGLVNQGILHLRALEFEKARMSFKRALVIAQSLEDETQLCQDIRANLDVLDEAEEKTKQIAVLMQQQKKLRRSIENAPSVLSSRNLMKQEMKLLFDILTEAYAIKSWDVHLGMAKRLKSLSERLGDHEKLGDALGLIGISYYNLRNFTKAIKWHRKEWDVCNRINHLEGQIVAKINLGNCYDSNGKWEDALEAYNDAYKAASSKSTPTLRSQKINALENIHYCYSIRLAQLEDARGIELQLQELKNTGDQPANVDDERCSETDGEGGEEDVNMVEDSDIENDFRLEHRKSLVAKNKLVISLDDTDEDETNGQRYWEDNDVADTADLDGKIDTQESLSARKPWQLGDSLDDNATLSSLLPDLEGLPLKDLSTNTFQRQKQELEKLKMAPAEGNTASRNLQRDAPRMATEKEKVSSRKQQPSRRKKTQTVLSDDEENLAPSKAVQVPYPPARLEKNVSGYVEDSDDDSDLMEVLASRKRSRLSTRHYPVKRVSTSSEVDVSLKSGRSRRRPEELYSSRSSSPEASRHNLHDNFSSSGMPEASKLDSRDAAKGESSVPRQCHTLACDRSAEVNNACLSLNAGPERVSCAPPETSVSEVGKGSEFLPAGSSCHLNEAHSKSQLCDEIDSSSHVLELLAEDIPVLKRYLEECSLNGIRPNRLLMTKLQSLKASEDEVVASACNLTDKTARPFMSALQENTTFTVLDLSHNQLGNGAVNDIQQLIKHTNQTDLGLTLDLHSNKFGAGALTQISHCPVALSRLEVLNLSGNRLTDAAGRHLQVILQRCTALATLSVESCGLTTRTVPKLVSALSSNTTLAKLCIGGNVGIKGFVLQDLLQTLSTLPSFSELDLRGLELDEVALTGVASLLRNSRSISSLNLEGTDIRNDGALLISESFQTATTRLAKLSLSKCGFSSEPAVRLCRQLMSVHSLTSLDLSCNDLGHQAALGIAEALSKGTCRLKVLNLSRCKIGTFGVLSVLNSLKDNSILQELKLAGNMEGTTLCYEGYTQTRLSTPTRSHPSALPEAQANSASCNDDVSLSKGCRSGLPHASSDVAEDGRQFIPEANVSLESASSGRNQENIPSSGYSEEKSAESFSGAPVGEKPDESLNAFSRPLDGNVHCCLRADASLALEDDQKYKDALCEDLCRTLVPLSTSPTSQAPLHALPVPECFYPLKPCVLMSEVMEVQDPNTVIPESEREAPNSFLHLKQLLPGYDSVGDLAGAAEVGGCAAAPVITTYPLCDELSVSIRIANGLRRLDLSENNLNDSNVEHLFSAWCAIARGNSGHQKHAEGNVVHFFVKEQPCECASPPCCAAWIAA</sequence>
<feature type="compositionally biased region" description="Basic and acidic residues" evidence="9">
    <location>
        <begin position="653"/>
        <end position="668"/>
    </location>
</feature>
<evidence type="ECO:0000313" key="10">
    <source>
        <dbReference type="EMBL" id="KAL2621571.1"/>
    </source>
</evidence>
<dbReference type="InterPro" id="IPR001611">
    <property type="entry name" value="Leu-rich_rpt"/>
</dbReference>
<evidence type="ECO:0000256" key="7">
    <source>
        <dbReference type="PROSITE-ProRule" id="PRU00339"/>
    </source>
</evidence>
<evidence type="ECO:0000256" key="8">
    <source>
        <dbReference type="SAM" id="Coils"/>
    </source>
</evidence>
<evidence type="ECO:0000256" key="9">
    <source>
        <dbReference type="SAM" id="MobiDB-lite"/>
    </source>
</evidence>
<dbReference type="PANTHER" id="PTHR47684">
    <property type="entry name" value="PROTEIN TONSOKU"/>
    <property type="match status" value="1"/>
</dbReference>